<keyword evidence="3 7" id="KW-0547">Nucleotide-binding</keyword>
<reference evidence="10" key="1">
    <citation type="submission" date="2021-03" db="EMBL/GenBank/DDBJ databases">
        <authorList>
            <person name="Palmer J.M."/>
        </authorList>
    </citation>
    <scope>NUCLEOTIDE SEQUENCE</scope>
    <source>
        <strain evidence="10">ARV_011</strain>
    </source>
</reference>
<dbReference type="CDD" id="cd01850">
    <property type="entry name" value="CDC_Septin"/>
    <property type="match status" value="1"/>
</dbReference>
<name>A0A9P8AGP2_9ASCO</name>
<dbReference type="GO" id="GO:0051301">
    <property type="term" value="P:cell division"/>
    <property type="evidence" value="ECO:0007669"/>
    <property type="project" value="UniProtKB-KW"/>
</dbReference>
<keyword evidence="4 7" id="KW-0342">GTP-binding</keyword>
<dbReference type="PIRSF" id="PIRSF006698">
    <property type="entry name" value="Septin"/>
    <property type="match status" value="1"/>
</dbReference>
<dbReference type="FunFam" id="3.40.50.300:FF:000260">
    <property type="entry name" value="Cell division control 10"/>
    <property type="match status" value="1"/>
</dbReference>
<dbReference type="InterPro" id="IPR027417">
    <property type="entry name" value="P-loop_NTPase"/>
</dbReference>
<dbReference type="GO" id="GO:0005525">
    <property type="term" value="F:GTP binding"/>
    <property type="evidence" value="ECO:0007669"/>
    <property type="project" value="UniProtKB-KW"/>
</dbReference>
<evidence type="ECO:0000256" key="4">
    <source>
        <dbReference type="ARBA" id="ARBA00023134"/>
    </source>
</evidence>
<evidence type="ECO:0000259" key="9">
    <source>
        <dbReference type="PROSITE" id="PS51719"/>
    </source>
</evidence>
<comment type="caution">
    <text evidence="10">The sequence shown here is derived from an EMBL/GenBank/DDBJ whole genome shotgun (WGS) entry which is preliminary data.</text>
</comment>
<dbReference type="GO" id="GO:0000921">
    <property type="term" value="P:septin ring assembly"/>
    <property type="evidence" value="ECO:0007669"/>
    <property type="project" value="UniProtKB-ARBA"/>
</dbReference>
<dbReference type="SUPFAM" id="SSF52540">
    <property type="entry name" value="P-loop containing nucleoside triphosphate hydrolases"/>
    <property type="match status" value="1"/>
</dbReference>
<dbReference type="Gene3D" id="3.40.50.300">
    <property type="entry name" value="P-loop containing nucleotide triphosphate hydrolases"/>
    <property type="match status" value="1"/>
</dbReference>
<proteinExistence type="inferred from homology"/>
<dbReference type="PROSITE" id="PS51719">
    <property type="entry name" value="G_SEPTIN"/>
    <property type="match status" value="1"/>
</dbReference>
<dbReference type="OrthoDB" id="416553at2759"/>
<dbReference type="AlphaFoldDB" id="A0A9P8AGP2"/>
<evidence type="ECO:0000256" key="3">
    <source>
        <dbReference type="ARBA" id="ARBA00022741"/>
    </source>
</evidence>
<evidence type="ECO:0000256" key="2">
    <source>
        <dbReference type="ARBA" id="ARBA00022618"/>
    </source>
</evidence>
<keyword evidence="5" id="KW-0131">Cell cycle</keyword>
<evidence type="ECO:0000256" key="7">
    <source>
        <dbReference type="RuleBase" id="RU004560"/>
    </source>
</evidence>
<accession>A0A9P8AGP2</accession>
<dbReference type="Proteomes" id="UP000790833">
    <property type="component" value="Unassembled WGS sequence"/>
</dbReference>
<dbReference type="EMBL" id="JAHMUF010000017">
    <property type="protein sequence ID" value="KAG7192565.1"/>
    <property type="molecule type" value="Genomic_DNA"/>
</dbReference>
<feature type="compositionally biased region" description="Polar residues" evidence="8">
    <location>
        <begin position="334"/>
        <end position="344"/>
    </location>
</feature>
<evidence type="ECO:0000256" key="5">
    <source>
        <dbReference type="ARBA" id="ARBA00023306"/>
    </source>
</evidence>
<evidence type="ECO:0000313" key="10">
    <source>
        <dbReference type="EMBL" id="KAG7192565.1"/>
    </source>
</evidence>
<keyword evidence="2 10" id="KW-0132">Cell division</keyword>
<evidence type="ECO:0000256" key="6">
    <source>
        <dbReference type="ARBA" id="ARBA00069702"/>
    </source>
</evidence>
<comment type="subcellular location">
    <subcellularLocation>
        <location evidence="1">Bud neck</location>
    </subcellularLocation>
</comment>
<sequence length="344" mass="39041">MSLGTSTVQPQKYVGFDTITTQIENRLLKRGFQFNLMVVGKSGLGKSTLVNTLFLSELTETFGRKDAEEPIEKTTEIKVTSHELVENNVKLHVNIIDTPGFGDLINNDKCWDPLVKYIKEQHSQYLRKELTAQRERYIADSRVHCVLYFIPPSGQKLKQLDVLALKKLSEIANVVPIIAKSDSLTLDERADYKRLLQNEFKKHSLNLFPYDSEDLFEDEKQLNADIRSLIPFAVSGSQTEIQFDKVVARGRQTKWGAINIEDVTQCEFLFLRDFLTRTHLQDLIETTALVHYEAFRSKQLIALKENASTNRNSSANVIGQSVSAAPSNPELKTKPSSEQISTFN</sequence>
<comment type="similarity">
    <text evidence="7">Belongs to the TRAFAC class TrmE-Era-EngA-EngB-Septin-like GTPase superfamily. Septin GTPase family.</text>
</comment>
<dbReference type="Pfam" id="PF00735">
    <property type="entry name" value="Septin"/>
    <property type="match status" value="1"/>
</dbReference>
<gene>
    <name evidence="10" type="primary">CDC10</name>
    <name evidence="10" type="ORF">KQ657_001665</name>
</gene>
<dbReference type="GO" id="GO:0000144">
    <property type="term" value="C:cellular bud neck septin ring"/>
    <property type="evidence" value="ECO:0007669"/>
    <property type="project" value="UniProtKB-ARBA"/>
</dbReference>
<dbReference type="InterPro" id="IPR030379">
    <property type="entry name" value="G_SEPTIN_dom"/>
</dbReference>
<dbReference type="PANTHER" id="PTHR18884">
    <property type="entry name" value="SEPTIN"/>
    <property type="match status" value="1"/>
</dbReference>
<feature type="region of interest" description="Disordered" evidence="8">
    <location>
        <begin position="321"/>
        <end position="344"/>
    </location>
</feature>
<evidence type="ECO:0000256" key="8">
    <source>
        <dbReference type="SAM" id="MobiDB-lite"/>
    </source>
</evidence>
<dbReference type="GO" id="GO:0043934">
    <property type="term" value="P:sporulation"/>
    <property type="evidence" value="ECO:0007669"/>
    <property type="project" value="UniProtKB-ARBA"/>
</dbReference>
<protein>
    <recommendedName>
        <fullName evidence="6">Cell division control protein 10</fullName>
    </recommendedName>
</protein>
<dbReference type="RefSeq" id="XP_043048115.1">
    <property type="nucleotide sequence ID" value="XM_043192451.1"/>
</dbReference>
<keyword evidence="11" id="KW-1185">Reference proteome</keyword>
<feature type="domain" description="Septin-type G" evidence="9">
    <location>
        <begin position="30"/>
        <end position="302"/>
    </location>
</feature>
<organism evidence="10 11">
    <name type="scientific">Scheffersomyces spartinae</name>
    <dbReference type="NCBI Taxonomy" id="45513"/>
    <lineage>
        <taxon>Eukaryota</taxon>
        <taxon>Fungi</taxon>
        <taxon>Dikarya</taxon>
        <taxon>Ascomycota</taxon>
        <taxon>Saccharomycotina</taxon>
        <taxon>Pichiomycetes</taxon>
        <taxon>Debaryomycetaceae</taxon>
        <taxon>Scheffersomyces</taxon>
    </lineage>
</organism>
<dbReference type="GeneID" id="66115039"/>
<dbReference type="InterPro" id="IPR016491">
    <property type="entry name" value="Septin"/>
</dbReference>
<evidence type="ECO:0000313" key="11">
    <source>
        <dbReference type="Proteomes" id="UP000790833"/>
    </source>
</evidence>
<evidence type="ECO:0000256" key="1">
    <source>
        <dbReference type="ARBA" id="ARBA00004266"/>
    </source>
</evidence>